<dbReference type="Proteomes" id="UP000199652">
    <property type="component" value="Unassembled WGS sequence"/>
</dbReference>
<dbReference type="AlphaFoldDB" id="A0A1H3HWM0"/>
<name>A0A1H3HWM0_EUBBA</name>
<dbReference type="OrthoDB" id="9800692at2"/>
<accession>A0A1H3HWM0</accession>
<reference evidence="5" key="1">
    <citation type="submission" date="2016-10" db="EMBL/GenBank/DDBJ databases">
        <authorList>
            <person name="Varghese N."/>
            <person name="Submissions S."/>
        </authorList>
    </citation>
    <scope>NUCLEOTIDE SEQUENCE [LARGE SCALE GENOMIC DNA]</scope>
    <source>
        <strain evidence="5">VPI 5359</strain>
    </source>
</reference>
<dbReference type="STRING" id="1528.SAMN04488579_11942"/>
<evidence type="ECO:0000256" key="2">
    <source>
        <dbReference type="ARBA" id="ARBA00023004"/>
    </source>
</evidence>
<keyword evidence="1" id="KW-0479">Metal-binding</keyword>
<protein>
    <submittedName>
        <fullName evidence="4">NAD(P)-dependent iron-only hydrogenase iron-sulfur protein</fullName>
    </submittedName>
</protein>
<dbReference type="GO" id="GO:0051536">
    <property type="term" value="F:iron-sulfur cluster binding"/>
    <property type="evidence" value="ECO:0007669"/>
    <property type="project" value="UniProtKB-KW"/>
</dbReference>
<keyword evidence="3" id="KW-0411">Iron-sulfur</keyword>
<dbReference type="RefSeq" id="WP_090246330.1">
    <property type="nucleotide sequence ID" value="NZ_FNOU01000019.1"/>
</dbReference>
<keyword evidence="2" id="KW-0408">Iron</keyword>
<dbReference type="EMBL" id="FNOU01000019">
    <property type="protein sequence ID" value="SDY19134.1"/>
    <property type="molecule type" value="Genomic_DNA"/>
</dbReference>
<dbReference type="PANTHER" id="PTHR43578">
    <property type="entry name" value="NADH-QUINONE OXIDOREDUCTASE SUBUNIT F"/>
    <property type="match status" value="1"/>
</dbReference>
<dbReference type="GO" id="GO:0046872">
    <property type="term" value="F:metal ion binding"/>
    <property type="evidence" value="ECO:0007669"/>
    <property type="project" value="UniProtKB-KW"/>
</dbReference>
<evidence type="ECO:0000313" key="4">
    <source>
        <dbReference type="EMBL" id="SDY19134.1"/>
    </source>
</evidence>
<keyword evidence="5" id="KW-1185">Reference proteome</keyword>
<dbReference type="PANTHER" id="PTHR43578:SF3">
    <property type="entry name" value="NADH-QUINONE OXIDOREDUCTASE SUBUNIT F"/>
    <property type="match status" value="1"/>
</dbReference>
<sequence length="132" mass="14419">MKKSLEELKAIRSKKLEEINLRKGRNGYRVVVGMATCGIAAGARPVMVKLMEAVESEGLSEVTIAQTGCIGVCRLEPIVEVFDPQGEKTTYVKMSPEKVAEIVEKHLKNGEVVEKYTMTVVDGKVIDPVAKA</sequence>
<dbReference type="SUPFAM" id="SSF52833">
    <property type="entry name" value="Thioredoxin-like"/>
    <property type="match status" value="1"/>
</dbReference>
<proteinExistence type="predicted"/>
<evidence type="ECO:0000256" key="1">
    <source>
        <dbReference type="ARBA" id="ARBA00022723"/>
    </source>
</evidence>
<evidence type="ECO:0000256" key="3">
    <source>
        <dbReference type="ARBA" id="ARBA00023014"/>
    </source>
</evidence>
<evidence type="ECO:0000313" key="5">
    <source>
        <dbReference type="Proteomes" id="UP000199652"/>
    </source>
</evidence>
<gene>
    <name evidence="4" type="ORF">SAMN04488579_11942</name>
</gene>
<organism evidence="4 5">
    <name type="scientific">Eubacterium barkeri</name>
    <name type="common">Clostridium barkeri</name>
    <dbReference type="NCBI Taxonomy" id="1528"/>
    <lineage>
        <taxon>Bacteria</taxon>
        <taxon>Bacillati</taxon>
        <taxon>Bacillota</taxon>
        <taxon>Clostridia</taxon>
        <taxon>Eubacteriales</taxon>
        <taxon>Eubacteriaceae</taxon>
        <taxon>Eubacterium</taxon>
    </lineage>
</organism>
<dbReference type="InterPro" id="IPR036249">
    <property type="entry name" value="Thioredoxin-like_sf"/>
</dbReference>
<dbReference type="CDD" id="cd02980">
    <property type="entry name" value="TRX_Fd_family"/>
    <property type="match status" value="1"/>
</dbReference>
<dbReference type="Gene3D" id="3.40.30.10">
    <property type="entry name" value="Glutaredoxin"/>
    <property type="match status" value="1"/>
</dbReference>